<reference evidence="1 2" key="1">
    <citation type="submission" date="2018-07" db="EMBL/GenBank/DDBJ databases">
        <title>Genomic Encyclopedia of Type Strains, Phase IV (KMG-IV): sequencing the most valuable type-strain genomes for metagenomic binning, comparative biology and taxonomic classification.</title>
        <authorList>
            <person name="Goeker M."/>
        </authorList>
    </citation>
    <scope>NUCLEOTIDE SEQUENCE [LARGE SCALE GENOMIC DNA]</scope>
    <source>
        <strain evidence="1 2">DSM 44290</strain>
    </source>
</reference>
<dbReference type="SUPFAM" id="SSF47336">
    <property type="entry name" value="ACP-like"/>
    <property type="match status" value="1"/>
</dbReference>
<accession>A0A370ICI2</accession>
<dbReference type="AlphaFoldDB" id="A0A370ICI2"/>
<dbReference type="Proteomes" id="UP000254869">
    <property type="component" value="Unassembled WGS sequence"/>
</dbReference>
<proteinExistence type="predicted"/>
<sequence length="85" mass="9338">MSDTMSRTAAEDLVRESLAGFADADELAALPGDQALRTALELDSIDFLTFVERLSTGSGKRIDEADYPQLRTVDDCVEFLTARPR</sequence>
<gene>
    <name evidence="1" type="ORF">DFR76_102711</name>
</gene>
<evidence type="ECO:0008006" key="3">
    <source>
        <dbReference type="Google" id="ProtNLM"/>
    </source>
</evidence>
<dbReference type="RefSeq" id="WP_067993190.1">
    <property type="nucleotide sequence ID" value="NZ_QQBC01000002.1"/>
</dbReference>
<comment type="caution">
    <text evidence="1">The sequence shown here is derived from an EMBL/GenBank/DDBJ whole genome shotgun (WGS) entry which is preliminary data.</text>
</comment>
<name>A0A370ICI2_9NOCA</name>
<protein>
    <recommendedName>
        <fullName evidence="3">Acyl carrier protein</fullName>
    </recommendedName>
</protein>
<keyword evidence="2" id="KW-1185">Reference proteome</keyword>
<evidence type="ECO:0000313" key="2">
    <source>
        <dbReference type="Proteomes" id="UP000254869"/>
    </source>
</evidence>
<organism evidence="1 2">
    <name type="scientific">Nocardia pseudobrasiliensis</name>
    <dbReference type="NCBI Taxonomy" id="45979"/>
    <lineage>
        <taxon>Bacteria</taxon>
        <taxon>Bacillati</taxon>
        <taxon>Actinomycetota</taxon>
        <taxon>Actinomycetes</taxon>
        <taxon>Mycobacteriales</taxon>
        <taxon>Nocardiaceae</taxon>
        <taxon>Nocardia</taxon>
    </lineage>
</organism>
<evidence type="ECO:0000313" key="1">
    <source>
        <dbReference type="EMBL" id="RDI68310.1"/>
    </source>
</evidence>
<dbReference type="EMBL" id="QQBC01000002">
    <property type="protein sequence ID" value="RDI68310.1"/>
    <property type="molecule type" value="Genomic_DNA"/>
</dbReference>
<dbReference type="Gene3D" id="1.10.1200.10">
    <property type="entry name" value="ACP-like"/>
    <property type="match status" value="1"/>
</dbReference>
<dbReference type="InterPro" id="IPR036736">
    <property type="entry name" value="ACP-like_sf"/>
</dbReference>
<dbReference type="STRING" id="1210086.GCA_001613105_01287"/>